<dbReference type="Proteomes" id="UP001381693">
    <property type="component" value="Unassembled WGS sequence"/>
</dbReference>
<dbReference type="AlphaFoldDB" id="A0AAN9AGM5"/>
<keyword evidence="3" id="KW-1185">Reference proteome</keyword>
<sequence length="81" mass="8820">MATLPGRCIKNLAVPHLVFLLHRCLVIVTGRGDNPVDTDVRIKFDSPGTSPPHTSQKKELVSIRVHLSLQNLQNVGGIRGS</sequence>
<evidence type="ECO:0000256" key="1">
    <source>
        <dbReference type="SAM" id="SignalP"/>
    </source>
</evidence>
<protein>
    <recommendedName>
        <fullName evidence="4">Secreted protein</fullName>
    </recommendedName>
</protein>
<evidence type="ECO:0000313" key="2">
    <source>
        <dbReference type="EMBL" id="KAK7086515.1"/>
    </source>
</evidence>
<name>A0AAN9AGM5_HALRR</name>
<reference evidence="2 3" key="1">
    <citation type="submission" date="2023-11" db="EMBL/GenBank/DDBJ databases">
        <title>Halocaridina rubra genome assembly.</title>
        <authorList>
            <person name="Smith C."/>
        </authorList>
    </citation>
    <scope>NUCLEOTIDE SEQUENCE [LARGE SCALE GENOMIC DNA]</scope>
    <source>
        <strain evidence="2">EP-1</strain>
        <tissue evidence="2">Whole</tissue>
    </source>
</reference>
<gene>
    <name evidence="2" type="ORF">SK128_001029</name>
</gene>
<proteinExistence type="predicted"/>
<feature type="chain" id="PRO_5042935698" description="Secreted protein" evidence="1">
    <location>
        <begin position="33"/>
        <end position="81"/>
    </location>
</feature>
<keyword evidence="1" id="KW-0732">Signal</keyword>
<organism evidence="2 3">
    <name type="scientific">Halocaridina rubra</name>
    <name type="common">Hawaiian red shrimp</name>
    <dbReference type="NCBI Taxonomy" id="373956"/>
    <lineage>
        <taxon>Eukaryota</taxon>
        <taxon>Metazoa</taxon>
        <taxon>Ecdysozoa</taxon>
        <taxon>Arthropoda</taxon>
        <taxon>Crustacea</taxon>
        <taxon>Multicrustacea</taxon>
        <taxon>Malacostraca</taxon>
        <taxon>Eumalacostraca</taxon>
        <taxon>Eucarida</taxon>
        <taxon>Decapoda</taxon>
        <taxon>Pleocyemata</taxon>
        <taxon>Caridea</taxon>
        <taxon>Atyoidea</taxon>
        <taxon>Atyidae</taxon>
        <taxon>Halocaridina</taxon>
    </lineage>
</organism>
<evidence type="ECO:0008006" key="4">
    <source>
        <dbReference type="Google" id="ProtNLM"/>
    </source>
</evidence>
<comment type="caution">
    <text evidence="2">The sequence shown here is derived from an EMBL/GenBank/DDBJ whole genome shotgun (WGS) entry which is preliminary data.</text>
</comment>
<accession>A0AAN9AGM5</accession>
<dbReference type="EMBL" id="JAXCGZ010000159">
    <property type="protein sequence ID" value="KAK7086515.1"/>
    <property type="molecule type" value="Genomic_DNA"/>
</dbReference>
<feature type="signal peptide" evidence="1">
    <location>
        <begin position="1"/>
        <end position="32"/>
    </location>
</feature>
<evidence type="ECO:0000313" key="3">
    <source>
        <dbReference type="Proteomes" id="UP001381693"/>
    </source>
</evidence>